<evidence type="ECO:0000256" key="1">
    <source>
        <dbReference type="SAM" id="SignalP"/>
    </source>
</evidence>
<evidence type="ECO:0000313" key="2">
    <source>
        <dbReference type="EMBL" id="PZQ20305.1"/>
    </source>
</evidence>
<keyword evidence="1" id="KW-0732">Signal</keyword>
<dbReference type="EMBL" id="QFPJ01000069">
    <property type="protein sequence ID" value="PZQ20305.1"/>
    <property type="molecule type" value="Genomic_DNA"/>
</dbReference>
<feature type="signal peptide" evidence="1">
    <location>
        <begin position="1"/>
        <end position="18"/>
    </location>
</feature>
<reference evidence="2 3" key="1">
    <citation type="submission" date="2017-08" db="EMBL/GenBank/DDBJ databases">
        <title>Infants hospitalized years apart are colonized by the same room-sourced microbial strains.</title>
        <authorList>
            <person name="Brooks B."/>
            <person name="Olm M.R."/>
            <person name="Firek B.A."/>
            <person name="Baker R."/>
            <person name="Thomas B.C."/>
            <person name="Morowitz M.J."/>
            <person name="Banfield J.F."/>
        </authorList>
    </citation>
    <scope>NUCLEOTIDE SEQUENCE [LARGE SCALE GENOMIC DNA]</scope>
    <source>
        <strain evidence="2">S2_005_003_R2_47</strain>
    </source>
</reference>
<accession>A0A2W5L055</accession>
<protein>
    <submittedName>
        <fullName evidence="2">Uncharacterized protein</fullName>
    </submittedName>
</protein>
<gene>
    <name evidence="2" type="ORF">DI569_16025</name>
</gene>
<dbReference type="Proteomes" id="UP000248597">
    <property type="component" value="Unassembled WGS sequence"/>
</dbReference>
<evidence type="ECO:0000313" key="3">
    <source>
        <dbReference type="Proteomes" id="UP000248597"/>
    </source>
</evidence>
<proteinExistence type="predicted"/>
<sequence length="127" mass="13622">MKYPVFAAIALTVATAPAAAMTIDADERELYDDSIQCMAFYGIMAGLGGDEPENPEAAKSGTKFLAVATVLADEDQAQIQADLNDQIAMFGKIAEHPDNMANIEKLRAIKDNCAFMETLVDAMLESS</sequence>
<comment type="caution">
    <text evidence="2">The sequence shown here is derived from an EMBL/GenBank/DDBJ whole genome shotgun (WGS) entry which is preliminary data.</text>
</comment>
<dbReference type="AlphaFoldDB" id="A0A2W5L055"/>
<name>A0A2W5L055_SPHMC</name>
<feature type="chain" id="PRO_5015887217" evidence="1">
    <location>
        <begin position="19"/>
        <end position="127"/>
    </location>
</feature>
<organism evidence="2 3">
    <name type="scientific">Sphingopyxis macrogoltabida</name>
    <name type="common">Sphingomonas macrogoltabidus</name>
    <dbReference type="NCBI Taxonomy" id="33050"/>
    <lineage>
        <taxon>Bacteria</taxon>
        <taxon>Pseudomonadati</taxon>
        <taxon>Pseudomonadota</taxon>
        <taxon>Alphaproteobacteria</taxon>
        <taxon>Sphingomonadales</taxon>
        <taxon>Sphingomonadaceae</taxon>
        <taxon>Sphingopyxis</taxon>
    </lineage>
</organism>